<accession>A0ABR2MA72</accession>
<evidence type="ECO:0000313" key="7">
    <source>
        <dbReference type="EMBL" id="KAK8961045.1"/>
    </source>
</evidence>
<dbReference type="PANTHER" id="PTHR33136:SF13">
    <property type="entry name" value="OS10G0328900 PROTEIN"/>
    <property type="match status" value="1"/>
</dbReference>
<evidence type="ECO:0000256" key="3">
    <source>
        <dbReference type="ARBA" id="ARBA00022729"/>
    </source>
</evidence>
<evidence type="ECO:0000256" key="4">
    <source>
        <dbReference type="ARBA" id="ARBA00023157"/>
    </source>
</evidence>
<proteinExistence type="inferred from homology"/>
<organism evidence="7 8">
    <name type="scientific">Platanthera guangdongensis</name>
    <dbReference type="NCBI Taxonomy" id="2320717"/>
    <lineage>
        <taxon>Eukaryota</taxon>
        <taxon>Viridiplantae</taxon>
        <taxon>Streptophyta</taxon>
        <taxon>Embryophyta</taxon>
        <taxon>Tracheophyta</taxon>
        <taxon>Spermatophyta</taxon>
        <taxon>Magnoliopsida</taxon>
        <taxon>Liliopsida</taxon>
        <taxon>Asparagales</taxon>
        <taxon>Orchidaceae</taxon>
        <taxon>Orchidoideae</taxon>
        <taxon>Orchideae</taxon>
        <taxon>Orchidinae</taxon>
        <taxon>Platanthera</taxon>
    </lineage>
</organism>
<sequence>MERIGGIRFSHAILLAVAVTVASFLSVVSAGDDGAQLLGWIPGRSACQGTIGGCAGESEFNLASESTRRILDTSGYIGYGALQRGTVPCNRAGASYYNCRPGGEANPYTGDARRSLNAGAKNPSYSHTFRA</sequence>
<dbReference type="InterPro" id="IPR008801">
    <property type="entry name" value="RALF"/>
</dbReference>
<keyword evidence="3 6" id="KW-0732">Signal</keyword>
<comment type="caution">
    <text evidence="7">The sequence shown here is derived from an EMBL/GenBank/DDBJ whole genome shotgun (WGS) entry which is preliminary data.</text>
</comment>
<dbReference type="PANTHER" id="PTHR33136">
    <property type="entry name" value="RAPID ALKALINIZATION FACTOR-LIKE"/>
    <property type="match status" value="1"/>
</dbReference>
<evidence type="ECO:0000313" key="8">
    <source>
        <dbReference type="Proteomes" id="UP001412067"/>
    </source>
</evidence>
<comment type="similarity">
    <text evidence="1">Belongs to the plant rapid alkalinization factor (RALF) family.</text>
</comment>
<evidence type="ECO:0000256" key="5">
    <source>
        <dbReference type="SAM" id="MobiDB-lite"/>
    </source>
</evidence>
<evidence type="ECO:0000256" key="2">
    <source>
        <dbReference type="ARBA" id="ARBA00022702"/>
    </source>
</evidence>
<protein>
    <submittedName>
        <fullName evidence="7">Rapid alkalinization factor</fullName>
    </submittedName>
</protein>
<feature type="chain" id="PRO_5047089688" evidence="6">
    <location>
        <begin position="31"/>
        <end position="131"/>
    </location>
</feature>
<keyword evidence="2" id="KW-0372">Hormone</keyword>
<keyword evidence="8" id="KW-1185">Reference proteome</keyword>
<evidence type="ECO:0000256" key="6">
    <source>
        <dbReference type="SAM" id="SignalP"/>
    </source>
</evidence>
<dbReference type="Proteomes" id="UP001412067">
    <property type="component" value="Unassembled WGS sequence"/>
</dbReference>
<reference evidence="7 8" key="1">
    <citation type="journal article" date="2022" name="Nat. Plants">
        <title>Genomes of leafy and leafless Platanthera orchids illuminate the evolution of mycoheterotrophy.</title>
        <authorList>
            <person name="Li M.H."/>
            <person name="Liu K.W."/>
            <person name="Li Z."/>
            <person name="Lu H.C."/>
            <person name="Ye Q.L."/>
            <person name="Zhang D."/>
            <person name="Wang J.Y."/>
            <person name="Li Y.F."/>
            <person name="Zhong Z.M."/>
            <person name="Liu X."/>
            <person name="Yu X."/>
            <person name="Liu D.K."/>
            <person name="Tu X.D."/>
            <person name="Liu B."/>
            <person name="Hao Y."/>
            <person name="Liao X.Y."/>
            <person name="Jiang Y.T."/>
            <person name="Sun W.H."/>
            <person name="Chen J."/>
            <person name="Chen Y.Q."/>
            <person name="Ai Y."/>
            <person name="Zhai J.W."/>
            <person name="Wu S.S."/>
            <person name="Zhou Z."/>
            <person name="Hsiao Y.Y."/>
            <person name="Wu W.L."/>
            <person name="Chen Y.Y."/>
            <person name="Lin Y.F."/>
            <person name="Hsu J.L."/>
            <person name="Li C.Y."/>
            <person name="Wang Z.W."/>
            <person name="Zhao X."/>
            <person name="Zhong W.Y."/>
            <person name="Ma X.K."/>
            <person name="Ma L."/>
            <person name="Huang J."/>
            <person name="Chen G.Z."/>
            <person name="Huang M.Z."/>
            <person name="Huang L."/>
            <person name="Peng D.H."/>
            <person name="Luo Y.B."/>
            <person name="Zou S.Q."/>
            <person name="Chen S.P."/>
            <person name="Lan S."/>
            <person name="Tsai W.C."/>
            <person name="Van de Peer Y."/>
            <person name="Liu Z.J."/>
        </authorList>
    </citation>
    <scope>NUCLEOTIDE SEQUENCE [LARGE SCALE GENOMIC DNA]</scope>
    <source>
        <strain evidence="7">Lor288</strain>
    </source>
</reference>
<feature type="region of interest" description="Disordered" evidence="5">
    <location>
        <begin position="110"/>
        <end position="131"/>
    </location>
</feature>
<keyword evidence="4" id="KW-1015">Disulfide bond</keyword>
<evidence type="ECO:0000256" key="1">
    <source>
        <dbReference type="ARBA" id="ARBA00009178"/>
    </source>
</evidence>
<dbReference type="Pfam" id="PF05498">
    <property type="entry name" value="RALF"/>
    <property type="match status" value="1"/>
</dbReference>
<feature type="signal peptide" evidence="6">
    <location>
        <begin position="1"/>
        <end position="30"/>
    </location>
</feature>
<gene>
    <name evidence="7" type="primary">RALF</name>
    <name evidence="7" type="ORF">KSP40_PGU011281</name>
</gene>
<name>A0ABR2MA72_9ASPA</name>
<dbReference type="EMBL" id="JBBWWR010000010">
    <property type="protein sequence ID" value="KAK8961045.1"/>
    <property type="molecule type" value="Genomic_DNA"/>
</dbReference>